<name>A0A261FYW3_9BIFI</name>
<protein>
    <submittedName>
        <fullName evidence="1">Uncharacterized protein</fullName>
    </submittedName>
</protein>
<dbReference type="EMBL" id="MWWY01000023">
    <property type="protein sequence ID" value="OZG64381.1"/>
    <property type="molecule type" value="Genomic_DNA"/>
</dbReference>
<keyword evidence="2" id="KW-1185">Reference proteome</keyword>
<gene>
    <name evidence="1" type="ORF">BHAP_1131</name>
</gene>
<evidence type="ECO:0000313" key="1">
    <source>
        <dbReference type="EMBL" id="OZG64381.1"/>
    </source>
</evidence>
<accession>A0A261FYW3</accession>
<dbReference type="AlphaFoldDB" id="A0A261FYW3"/>
<proteinExistence type="predicted"/>
<dbReference type="Proteomes" id="UP000216074">
    <property type="component" value="Unassembled WGS sequence"/>
</dbReference>
<organism evidence="1 2">
    <name type="scientific">Bifidobacterium hapali</name>
    <dbReference type="NCBI Taxonomy" id="1630172"/>
    <lineage>
        <taxon>Bacteria</taxon>
        <taxon>Bacillati</taxon>
        <taxon>Actinomycetota</taxon>
        <taxon>Actinomycetes</taxon>
        <taxon>Bifidobacteriales</taxon>
        <taxon>Bifidobacteriaceae</taxon>
        <taxon>Bifidobacterium</taxon>
    </lineage>
</organism>
<dbReference type="RefSeq" id="WP_158216440.1">
    <property type="nucleotide sequence ID" value="NZ_MWWY01000023.1"/>
</dbReference>
<comment type="caution">
    <text evidence="1">The sequence shown here is derived from an EMBL/GenBank/DDBJ whole genome shotgun (WGS) entry which is preliminary data.</text>
</comment>
<reference evidence="1 2" key="1">
    <citation type="journal article" date="2017" name="BMC Genomics">
        <title>Comparative genomic and phylogenomic analyses of the Bifidobacteriaceae family.</title>
        <authorList>
            <person name="Lugli G.A."/>
            <person name="Milani C."/>
            <person name="Turroni F."/>
            <person name="Duranti S."/>
            <person name="Mancabelli L."/>
            <person name="Mangifesta M."/>
            <person name="Ferrario C."/>
            <person name="Modesto M."/>
            <person name="Mattarelli P."/>
            <person name="Jiri K."/>
            <person name="van Sinderen D."/>
            <person name="Ventura M."/>
        </authorList>
    </citation>
    <scope>NUCLEOTIDE SEQUENCE [LARGE SCALE GENOMIC DNA]</scope>
    <source>
        <strain evidence="1 2">DSM 100202</strain>
    </source>
</reference>
<sequence length="50" mass="5632">MEMTHGELMTLIDELAKECVAHRITGTMTIYGGCAMMFHHPDLRATHDVD</sequence>
<evidence type="ECO:0000313" key="2">
    <source>
        <dbReference type="Proteomes" id="UP000216074"/>
    </source>
</evidence>